<accession>A0A919N0N2</accession>
<comment type="caution">
    <text evidence="2">The sequence shown here is derived from an EMBL/GenBank/DDBJ whole genome shotgun (WGS) entry which is preliminary data.</text>
</comment>
<sequence>MSLLRWLRALGGAFSHADLGPFAGAPRNPDLRIGDEKSYSTIHYATVWRGRADLVQTGPERPSPGLDVGHGDVLDVPDLRPAPAQPPGRRRPAEARRDGDGRQPPVGPADGL</sequence>
<reference evidence="2" key="1">
    <citation type="submission" date="2021-01" db="EMBL/GenBank/DDBJ databases">
        <title>Whole genome shotgun sequence of Actinoplanes rishiriensis NBRC 108556.</title>
        <authorList>
            <person name="Komaki H."/>
            <person name="Tamura T."/>
        </authorList>
    </citation>
    <scope>NUCLEOTIDE SEQUENCE</scope>
    <source>
        <strain evidence="2">NBRC 108556</strain>
    </source>
</reference>
<dbReference type="AlphaFoldDB" id="A0A919N0N2"/>
<feature type="compositionally biased region" description="Basic and acidic residues" evidence="1">
    <location>
        <begin position="91"/>
        <end position="101"/>
    </location>
</feature>
<evidence type="ECO:0000313" key="3">
    <source>
        <dbReference type="Proteomes" id="UP000636960"/>
    </source>
</evidence>
<gene>
    <name evidence="2" type="ORF">Ari01nite_27820</name>
</gene>
<organism evidence="2 3">
    <name type="scientific">Paractinoplanes rishiriensis</name>
    <dbReference type="NCBI Taxonomy" id="1050105"/>
    <lineage>
        <taxon>Bacteria</taxon>
        <taxon>Bacillati</taxon>
        <taxon>Actinomycetota</taxon>
        <taxon>Actinomycetes</taxon>
        <taxon>Micromonosporales</taxon>
        <taxon>Micromonosporaceae</taxon>
        <taxon>Paractinoplanes</taxon>
    </lineage>
</organism>
<keyword evidence="3" id="KW-1185">Reference proteome</keyword>
<feature type="region of interest" description="Disordered" evidence="1">
    <location>
        <begin position="55"/>
        <end position="112"/>
    </location>
</feature>
<proteinExistence type="predicted"/>
<evidence type="ECO:0000256" key="1">
    <source>
        <dbReference type="SAM" id="MobiDB-lite"/>
    </source>
</evidence>
<dbReference type="EMBL" id="BOMV01000026">
    <property type="protein sequence ID" value="GIE95317.1"/>
    <property type="molecule type" value="Genomic_DNA"/>
</dbReference>
<evidence type="ECO:0000313" key="2">
    <source>
        <dbReference type="EMBL" id="GIE95317.1"/>
    </source>
</evidence>
<name>A0A919N0N2_9ACTN</name>
<protein>
    <submittedName>
        <fullName evidence="2">Uncharacterized protein</fullName>
    </submittedName>
</protein>
<dbReference type="Proteomes" id="UP000636960">
    <property type="component" value="Unassembled WGS sequence"/>
</dbReference>